<dbReference type="Proteomes" id="UP000582231">
    <property type="component" value="Unassembled WGS sequence"/>
</dbReference>
<sequence length="148" mass="14849">MSALVAGRVAAGLAVVSVGLHVVALGSMPPLAALLMLAAALTCLRCVPALWRTSDSRAWEWTAATAAAMIGLHLLVMGTTGGPAVHGGTAHAASAPSHVAAHLHGEGWDLMHVASLVAGLEVVLAVGVLVARLASRRRHLAAGVPSGR</sequence>
<protein>
    <submittedName>
        <fullName evidence="2">Uncharacterized protein</fullName>
    </submittedName>
</protein>
<evidence type="ECO:0000313" key="3">
    <source>
        <dbReference type="Proteomes" id="UP000582231"/>
    </source>
</evidence>
<evidence type="ECO:0000256" key="1">
    <source>
        <dbReference type="SAM" id="Phobius"/>
    </source>
</evidence>
<comment type="caution">
    <text evidence="2">The sequence shown here is derived from an EMBL/GenBank/DDBJ whole genome shotgun (WGS) entry which is preliminary data.</text>
</comment>
<dbReference type="RefSeq" id="WP_179728174.1">
    <property type="nucleotide sequence ID" value="NZ_BAABEF010000001.1"/>
</dbReference>
<accession>A0A852RRQ4</accession>
<name>A0A852RRQ4_9ACTN</name>
<keyword evidence="1" id="KW-0812">Transmembrane</keyword>
<dbReference type="AlphaFoldDB" id="A0A852RRQ4"/>
<feature type="transmembrane region" description="Helical" evidence="1">
    <location>
        <begin position="5"/>
        <end position="25"/>
    </location>
</feature>
<feature type="transmembrane region" description="Helical" evidence="1">
    <location>
        <begin position="31"/>
        <end position="51"/>
    </location>
</feature>
<feature type="transmembrane region" description="Helical" evidence="1">
    <location>
        <begin position="58"/>
        <end position="76"/>
    </location>
</feature>
<gene>
    <name evidence="2" type="ORF">BJ958_003472</name>
</gene>
<keyword evidence="3" id="KW-1185">Reference proteome</keyword>
<reference evidence="2 3" key="1">
    <citation type="submission" date="2020-07" db="EMBL/GenBank/DDBJ databases">
        <title>Sequencing the genomes of 1000 actinobacteria strains.</title>
        <authorList>
            <person name="Klenk H.-P."/>
        </authorList>
    </citation>
    <scope>NUCLEOTIDE SEQUENCE [LARGE SCALE GENOMIC DNA]</scope>
    <source>
        <strain evidence="2 3">DSM 19082</strain>
    </source>
</reference>
<feature type="transmembrane region" description="Helical" evidence="1">
    <location>
        <begin position="110"/>
        <end position="131"/>
    </location>
</feature>
<evidence type="ECO:0000313" key="2">
    <source>
        <dbReference type="EMBL" id="NYD31926.1"/>
    </source>
</evidence>
<organism evidence="2 3">
    <name type="scientific">Nocardioides kongjuensis</name>
    <dbReference type="NCBI Taxonomy" id="349522"/>
    <lineage>
        <taxon>Bacteria</taxon>
        <taxon>Bacillati</taxon>
        <taxon>Actinomycetota</taxon>
        <taxon>Actinomycetes</taxon>
        <taxon>Propionibacteriales</taxon>
        <taxon>Nocardioidaceae</taxon>
        <taxon>Nocardioides</taxon>
    </lineage>
</organism>
<dbReference type="EMBL" id="JACCBF010000001">
    <property type="protein sequence ID" value="NYD31926.1"/>
    <property type="molecule type" value="Genomic_DNA"/>
</dbReference>
<proteinExistence type="predicted"/>
<keyword evidence="1" id="KW-0472">Membrane</keyword>
<keyword evidence="1" id="KW-1133">Transmembrane helix</keyword>